<dbReference type="EMBL" id="JAUJYO010000006">
    <property type="protein sequence ID" value="KAK1314745.1"/>
    <property type="molecule type" value="Genomic_DNA"/>
</dbReference>
<feature type="chain" id="PRO_5043742966" evidence="2">
    <location>
        <begin position="19"/>
        <end position="76"/>
    </location>
</feature>
<evidence type="ECO:0000313" key="3">
    <source>
        <dbReference type="EMBL" id="KAK1314745.1"/>
    </source>
</evidence>
<dbReference type="AlphaFoldDB" id="A0AAV9EPH5"/>
<name>A0AAV9EPH5_ACOCL</name>
<feature type="region of interest" description="Disordered" evidence="1">
    <location>
        <begin position="54"/>
        <end position="76"/>
    </location>
</feature>
<evidence type="ECO:0000256" key="1">
    <source>
        <dbReference type="SAM" id="MobiDB-lite"/>
    </source>
</evidence>
<feature type="compositionally biased region" description="Basic and acidic residues" evidence="1">
    <location>
        <begin position="56"/>
        <end position="66"/>
    </location>
</feature>
<gene>
    <name evidence="3" type="ORF">QJS10_CPA06g02084</name>
</gene>
<evidence type="ECO:0000256" key="2">
    <source>
        <dbReference type="SAM" id="SignalP"/>
    </source>
</evidence>
<dbReference type="PANTHER" id="PTHR47689:SF2">
    <property type="entry name" value="TETRATRICOPEPTIDE REPEAT (TPR)-LIKE SUPERFAMILY PROTEIN"/>
    <property type="match status" value="1"/>
</dbReference>
<accession>A0AAV9EPH5</accession>
<sequence length="76" mass="8466">MMLNVMLLLISNIGTQLSLECIVVLPWQKMPLAKWNDGEEGKLDDAENHFSSALQEAREGFEESDPRVASSCNNLS</sequence>
<reference evidence="3" key="2">
    <citation type="submission" date="2023-06" db="EMBL/GenBank/DDBJ databases">
        <authorList>
            <person name="Ma L."/>
            <person name="Liu K.-W."/>
            <person name="Li Z."/>
            <person name="Hsiao Y.-Y."/>
            <person name="Qi Y."/>
            <person name="Fu T."/>
            <person name="Tang G."/>
            <person name="Zhang D."/>
            <person name="Sun W.-H."/>
            <person name="Liu D.-K."/>
            <person name="Li Y."/>
            <person name="Chen G.-Z."/>
            <person name="Liu X.-D."/>
            <person name="Liao X.-Y."/>
            <person name="Jiang Y.-T."/>
            <person name="Yu X."/>
            <person name="Hao Y."/>
            <person name="Huang J."/>
            <person name="Zhao X.-W."/>
            <person name="Ke S."/>
            <person name="Chen Y.-Y."/>
            <person name="Wu W.-L."/>
            <person name="Hsu J.-L."/>
            <person name="Lin Y.-F."/>
            <person name="Huang M.-D."/>
            <person name="Li C.-Y."/>
            <person name="Huang L."/>
            <person name="Wang Z.-W."/>
            <person name="Zhao X."/>
            <person name="Zhong W.-Y."/>
            <person name="Peng D.-H."/>
            <person name="Ahmad S."/>
            <person name="Lan S."/>
            <person name="Zhang J.-S."/>
            <person name="Tsai W.-C."/>
            <person name="Van De Peer Y."/>
            <person name="Liu Z.-J."/>
        </authorList>
    </citation>
    <scope>NUCLEOTIDE SEQUENCE</scope>
    <source>
        <strain evidence="3">CP</strain>
        <tissue evidence="3">Leaves</tissue>
    </source>
</reference>
<proteinExistence type="predicted"/>
<reference evidence="3" key="1">
    <citation type="journal article" date="2023" name="Nat. Commun.">
        <title>Diploid and tetraploid genomes of Acorus and the evolution of monocots.</title>
        <authorList>
            <person name="Ma L."/>
            <person name="Liu K.W."/>
            <person name="Li Z."/>
            <person name="Hsiao Y.Y."/>
            <person name="Qi Y."/>
            <person name="Fu T."/>
            <person name="Tang G.D."/>
            <person name="Zhang D."/>
            <person name="Sun W.H."/>
            <person name="Liu D.K."/>
            <person name="Li Y."/>
            <person name="Chen G.Z."/>
            <person name="Liu X.D."/>
            <person name="Liao X.Y."/>
            <person name="Jiang Y.T."/>
            <person name="Yu X."/>
            <person name="Hao Y."/>
            <person name="Huang J."/>
            <person name="Zhao X.W."/>
            <person name="Ke S."/>
            <person name="Chen Y.Y."/>
            <person name="Wu W.L."/>
            <person name="Hsu J.L."/>
            <person name="Lin Y.F."/>
            <person name="Huang M.D."/>
            <person name="Li C.Y."/>
            <person name="Huang L."/>
            <person name="Wang Z.W."/>
            <person name="Zhao X."/>
            <person name="Zhong W.Y."/>
            <person name="Peng D.H."/>
            <person name="Ahmad S."/>
            <person name="Lan S."/>
            <person name="Zhang J.S."/>
            <person name="Tsai W.C."/>
            <person name="Van de Peer Y."/>
            <person name="Liu Z.J."/>
        </authorList>
    </citation>
    <scope>NUCLEOTIDE SEQUENCE</scope>
    <source>
        <strain evidence="3">CP</strain>
    </source>
</reference>
<keyword evidence="2" id="KW-0732">Signal</keyword>
<dbReference type="Proteomes" id="UP001180020">
    <property type="component" value="Unassembled WGS sequence"/>
</dbReference>
<evidence type="ECO:0000313" key="4">
    <source>
        <dbReference type="Proteomes" id="UP001180020"/>
    </source>
</evidence>
<protein>
    <submittedName>
        <fullName evidence="3">Uncharacterized protein</fullName>
    </submittedName>
</protein>
<feature type="signal peptide" evidence="2">
    <location>
        <begin position="1"/>
        <end position="18"/>
    </location>
</feature>
<organism evidence="3 4">
    <name type="scientific">Acorus calamus</name>
    <name type="common">Sweet flag</name>
    <dbReference type="NCBI Taxonomy" id="4465"/>
    <lineage>
        <taxon>Eukaryota</taxon>
        <taxon>Viridiplantae</taxon>
        <taxon>Streptophyta</taxon>
        <taxon>Embryophyta</taxon>
        <taxon>Tracheophyta</taxon>
        <taxon>Spermatophyta</taxon>
        <taxon>Magnoliopsida</taxon>
        <taxon>Liliopsida</taxon>
        <taxon>Acoraceae</taxon>
        <taxon>Acorus</taxon>
    </lineage>
</organism>
<comment type="caution">
    <text evidence="3">The sequence shown here is derived from an EMBL/GenBank/DDBJ whole genome shotgun (WGS) entry which is preliminary data.</text>
</comment>
<dbReference type="PANTHER" id="PTHR47689">
    <property type="entry name" value="TETRATRICOPEPTIDE REPEAT (TPR)-LIKE SUPERFAMILY PROTEIN"/>
    <property type="match status" value="1"/>
</dbReference>
<keyword evidence="4" id="KW-1185">Reference proteome</keyword>